<evidence type="ECO:0000313" key="6">
    <source>
        <dbReference type="Proteomes" id="UP000054683"/>
    </source>
</evidence>
<gene>
    <name evidence="5" type="ORF">AWB69_04196</name>
</gene>
<dbReference type="SMART" id="SM00342">
    <property type="entry name" value="HTH_ARAC"/>
    <property type="match status" value="1"/>
</dbReference>
<dbReference type="EMBL" id="FCOK02000028">
    <property type="protein sequence ID" value="SAL41544.1"/>
    <property type="molecule type" value="Genomic_DNA"/>
</dbReference>
<evidence type="ECO:0000256" key="2">
    <source>
        <dbReference type="ARBA" id="ARBA00023163"/>
    </source>
</evidence>
<proteinExistence type="predicted"/>
<sequence>MNLQKEVDALTIPRYDLANLSFNPRFTPTRPNIMSDAPRRIDILAFPDVQLLDAAGPLQAFASANEISLARGASAPYIARVVSAAAGEIQSTAALGLFAQPLPTAQQPTDTLIVAGGRGVHAASKDPAQVAWVRERAAQCRRVASVCTGAFLLAAAGLLDDRRAVTHWAHCEHLGQRYPAVHVDPSPIFIRDGAVWTSAGVTAGIDLALALIEDDLGRALALDVARELVVFLKRPGGQAQFSATLSLQKAGDRFSDLHAWIAENMAADLSIATLSERAGMSERSFVRHYRAQTGVTPARAIDQLRLEAARRLLGDTSFPVKRVAARCGFGSEETMRRSFLRSMGVTPQAYRERFSAGADAEDTNEPRHTTVTQD</sequence>
<dbReference type="InterPro" id="IPR018060">
    <property type="entry name" value="HTH_AraC"/>
</dbReference>
<organism evidence="5 6">
    <name type="scientific">Caballeronia udeis</name>
    <dbReference type="NCBI Taxonomy" id="1232866"/>
    <lineage>
        <taxon>Bacteria</taxon>
        <taxon>Pseudomonadati</taxon>
        <taxon>Pseudomonadota</taxon>
        <taxon>Betaproteobacteria</taxon>
        <taxon>Burkholderiales</taxon>
        <taxon>Burkholderiaceae</taxon>
        <taxon>Caballeronia</taxon>
    </lineage>
</organism>
<evidence type="ECO:0000259" key="4">
    <source>
        <dbReference type="PROSITE" id="PS01124"/>
    </source>
</evidence>
<keyword evidence="2" id="KW-0804">Transcription</keyword>
<dbReference type="InterPro" id="IPR002818">
    <property type="entry name" value="DJ-1/PfpI"/>
</dbReference>
<dbReference type="GO" id="GO:0003700">
    <property type="term" value="F:DNA-binding transcription factor activity"/>
    <property type="evidence" value="ECO:0007669"/>
    <property type="project" value="InterPro"/>
</dbReference>
<feature type="domain" description="HTH araC/xylS-type" evidence="4">
    <location>
        <begin position="255"/>
        <end position="353"/>
    </location>
</feature>
<dbReference type="Pfam" id="PF12833">
    <property type="entry name" value="HTH_18"/>
    <property type="match status" value="1"/>
</dbReference>
<dbReference type="OrthoDB" id="9177852at2"/>
<name>A0A158HAZ6_9BURK</name>
<protein>
    <submittedName>
        <fullName evidence="5">Transcriptional regulator</fullName>
    </submittedName>
</protein>
<keyword evidence="1" id="KW-0805">Transcription regulation</keyword>
<evidence type="ECO:0000256" key="1">
    <source>
        <dbReference type="ARBA" id="ARBA00023015"/>
    </source>
</evidence>
<feature type="region of interest" description="Disordered" evidence="3">
    <location>
        <begin position="355"/>
        <end position="374"/>
    </location>
</feature>
<accession>A0A158HAZ6</accession>
<dbReference type="GO" id="GO:0043565">
    <property type="term" value="F:sequence-specific DNA binding"/>
    <property type="evidence" value="ECO:0007669"/>
    <property type="project" value="InterPro"/>
</dbReference>
<reference evidence="5 6" key="1">
    <citation type="submission" date="2016-01" db="EMBL/GenBank/DDBJ databases">
        <authorList>
            <person name="Oliw E.H."/>
        </authorList>
    </citation>
    <scope>NUCLEOTIDE SEQUENCE [LARGE SCALE GENOMIC DNA]</scope>
    <source>
        <strain evidence="5">LMG 27134</strain>
    </source>
</reference>
<dbReference type="InterPro" id="IPR052158">
    <property type="entry name" value="INH-QAR"/>
</dbReference>
<dbReference type="SUPFAM" id="SSF52317">
    <property type="entry name" value="Class I glutamine amidotransferase-like"/>
    <property type="match status" value="1"/>
</dbReference>
<dbReference type="PANTHER" id="PTHR43130:SF3">
    <property type="entry name" value="HTH-TYPE TRANSCRIPTIONAL REGULATOR RV1931C"/>
    <property type="match status" value="1"/>
</dbReference>
<dbReference type="PANTHER" id="PTHR43130">
    <property type="entry name" value="ARAC-FAMILY TRANSCRIPTIONAL REGULATOR"/>
    <property type="match status" value="1"/>
</dbReference>
<dbReference type="InterPro" id="IPR009057">
    <property type="entry name" value="Homeodomain-like_sf"/>
</dbReference>
<dbReference type="AlphaFoldDB" id="A0A158HAZ6"/>
<dbReference type="SUPFAM" id="SSF46689">
    <property type="entry name" value="Homeodomain-like"/>
    <property type="match status" value="2"/>
</dbReference>
<dbReference type="Gene3D" id="1.10.10.60">
    <property type="entry name" value="Homeodomain-like"/>
    <property type="match status" value="1"/>
</dbReference>
<dbReference type="Proteomes" id="UP000054683">
    <property type="component" value="Unassembled WGS sequence"/>
</dbReference>
<evidence type="ECO:0000313" key="5">
    <source>
        <dbReference type="EMBL" id="SAL41544.1"/>
    </source>
</evidence>
<dbReference type="InterPro" id="IPR029062">
    <property type="entry name" value="Class_I_gatase-like"/>
</dbReference>
<dbReference type="Gene3D" id="3.40.50.880">
    <property type="match status" value="1"/>
</dbReference>
<dbReference type="Pfam" id="PF01965">
    <property type="entry name" value="DJ-1_PfpI"/>
    <property type="match status" value="1"/>
</dbReference>
<dbReference type="CDD" id="cd03137">
    <property type="entry name" value="GATase1_AraC_1"/>
    <property type="match status" value="1"/>
</dbReference>
<dbReference type="PROSITE" id="PS01124">
    <property type="entry name" value="HTH_ARAC_FAMILY_2"/>
    <property type="match status" value="1"/>
</dbReference>
<evidence type="ECO:0000256" key="3">
    <source>
        <dbReference type="SAM" id="MobiDB-lite"/>
    </source>
</evidence>